<proteinExistence type="predicted"/>
<reference evidence="3 9" key="4">
    <citation type="journal article" date="2018" name="Sci. Rep.">
        <title>A complete Leishmania donovani reference genome identifies novel genetic variations associated with virulence.</title>
        <authorList>
            <person name="Lypaczewski P."/>
            <person name="Hoshizaki J."/>
            <person name="Zhang W.-W."/>
            <person name="McCall L.-I."/>
            <person name="Torcivia-Rodriguez J."/>
            <person name="Simonyan V."/>
            <person name="Kaur A."/>
            <person name="Dewar K."/>
            <person name="Matlashewski G."/>
        </authorList>
    </citation>
    <scope>NUCLEOTIDE SEQUENCE [LARGE SCALE GENOMIC DNA]</scope>
    <source>
        <strain evidence="3 9">LdCL</strain>
    </source>
</reference>
<feature type="transmembrane region" description="Helical" evidence="2">
    <location>
        <begin position="101"/>
        <end position="122"/>
    </location>
</feature>
<protein>
    <submittedName>
        <fullName evidence="6">Amastin surface glycofamily protein</fullName>
    </submittedName>
    <submittedName>
        <fullName evidence="3">Amastin-like surface protein-like protein</fullName>
    </submittedName>
    <submittedName>
        <fullName evidence="4">Amastin-like_surface_protein-like_protein/GeneDB: LmjF.30.0870</fullName>
    </submittedName>
</protein>
<evidence type="ECO:0000313" key="8">
    <source>
        <dbReference type="Proteomes" id="UP000008980"/>
    </source>
</evidence>
<dbReference type="Proteomes" id="UP000008980">
    <property type="component" value="Chromosome 30"/>
</dbReference>
<dbReference type="OMA" id="PIINCSD"/>
<dbReference type="EMBL" id="FR799617">
    <property type="protein sequence ID" value="CBZ36114.1"/>
    <property type="molecule type" value="Genomic_DNA"/>
</dbReference>
<reference evidence="10" key="5">
    <citation type="submission" date="2019-02" db="EMBL/GenBank/DDBJ databases">
        <title>FDA dAtabase for Regulatory Grade micrObial Sequences (FDA-ARGOS): Supporting development and validation of Infectious Disease Dx tests.</title>
        <authorList>
            <person name="Duncan R."/>
            <person name="Fisher C."/>
            <person name="Tallon L."/>
            <person name="Sadzewicz L."/>
            <person name="Sengamalay N."/>
            <person name="Ott S."/>
            <person name="Godinez A."/>
            <person name="Nagaraj S."/>
            <person name="Vavikolanu K."/>
            <person name="Nadendla S."/>
            <person name="Aluvathingal J."/>
            <person name="Sichtig H."/>
        </authorList>
    </citation>
    <scope>NUCLEOTIDE SEQUENCE [LARGE SCALE GENOMIC DNA]</scope>
    <source>
        <strain evidence="10">FDAARGOS_361</strain>
    </source>
</reference>
<feature type="transmembrane region" description="Helical" evidence="2">
    <location>
        <begin position="20"/>
        <end position="43"/>
    </location>
</feature>
<dbReference type="GeneID" id="13385513"/>
<evidence type="ECO:0000256" key="2">
    <source>
        <dbReference type="SAM" id="Phobius"/>
    </source>
</evidence>
<feature type="transmembrane region" description="Helical" evidence="2">
    <location>
        <begin position="129"/>
        <end position="153"/>
    </location>
</feature>
<dbReference type="VEuPathDB" id="TriTrypDB:LDHU3_30.1190"/>
<reference evidence="4" key="8">
    <citation type="submission" date="2020-06" db="EMBL/GenBank/DDBJ databases">
        <authorList>
            <person name="Camacho E."/>
            <person name="Gonzalez-de la Fuente S."/>
            <person name="Rastrojo A."/>
            <person name="Peiro-Pastor R."/>
            <person name="Solana JC."/>
            <person name="Tabera L."/>
            <person name="Gamarro F."/>
            <person name="Carrasco-Ramiro F."/>
            <person name="Requena JM."/>
            <person name="Aguado B."/>
        </authorList>
    </citation>
    <scope>NUCLEOTIDE SEQUENCE</scope>
</reference>
<dbReference type="Proteomes" id="UP000318447">
    <property type="component" value="Unassembled WGS sequence"/>
</dbReference>
<gene>
    <name evidence="6" type="ORF">CGC20_7265</name>
    <name evidence="7" type="ORF">CGC21_35250</name>
    <name evidence="5" type="ORF">LDBPK_300930</name>
    <name evidence="3" type="ORF">LdCL_300014500</name>
    <name evidence="4" type="ORF">LDHU3_30.1190</name>
</gene>
<dbReference type="EMBL" id="CP029529">
    <property type="protein sequence ID" value="AYU80890.1"/>
    <property type="molecule type" value="Genomic_DNA"/>
</dbReference>
<dbReference type="Proteomes" id="UP000274082">
    <property type="component" value="Chromosome 30"/>
</dbReference>
<organism evidence="3 9">
    <name type="scientific">Leishmania donovani</name>
    <dbReference type="NCBI Taxonomy" id="5661"/>
    <lineage>
        <taxon>Eukaryota</taxon>
        <taxon>Discoba</taxon>
        <taxon>Euglenozoa</taxon>
        <taxon>Kinetoplastea</taxon>
        <taxon>Metakinetoplastina</taxon>
        <taxon>Trypanosomatida</taxon>
        <taxon>Trypanosomatidae</taxon>
        <taxon>Leishmaniinae</taxon>
        <taxon>Leishmania</taxon>
    </lineage>
</organism>
<evidence type="ECO:0000313" key="4">
    <source>
        <dbReference type="EMBL" id="CAC5432111.1"/>
    </source>
</evidence>
<keyword evidence="2" id="KW-1133">Transmembrane helix</keyword>
<dbReference type="KEGG" id="ldo:LDBPK_300930"/>
<dbReference type="OrthoDB" id="269792at2759"/>
<dbReference type="Proteomes" id="UP000601710">
    <property type="component" value="Chromosome 30"/>
</dbReference>
<sequence length="222" mass="24466">MANKKSFYNQEYSKHVGAVILFIVSFVTATFTVCGTPLGMLMIRSWGEDLSGSSAELELNPCFTLWGLHSDCSKPDYSLRITDSPIVNCSDMHVRFEAAEAFSILAIFSLVGLFGASWYMICGSKIKKAVMLLAVFAIGSTTVPWAIVTAFYYTPFCGLDFLTNTHTRFGAGYALLVTSFVLQIVGLILFVIFEPDTSKKRPEENEKRAASEVWSSTASALR</sequence>
<keyword evidence="9" id="KW-1185">Reference proteome</keyword>
<reference evidence="5" key="2">
    <citation type="submission" date="2011-01" db="EMBL/GenBank/DDBJ databases">
        <authorList>
            <person name="Zhao B.P."/>
            <person name="Ren Z.A."/>
            <person name="Li C.D."/>
        </authorList>
    </citation>
    <scope>NUCLEOTIDE SEQUENCE</scope>
    <source>
        <strain evidence="5">BPK282A1</strain>
    </source>
</reference>
<evidence type="ECO:0000313" key="11">
    <source>
        <dbReference type="Proteomes" id="UP000318821"/>
    </source>
</evidence>
<feature type="region of interest" description="Disordered" evidence="1">
    <location>
        <begin position="200"/>
        <end position="222"/>
    </location>
</feature>
<feature type="transmembrane region" description="Helical" evidence="2">
    <location>
        <begin position="173"/>
        <end position="193"/>
    </location>
</feature>
<reference evidence="11" key="7">
    <citation type="submission" date="2019-02" db="EMBL/GenBank/DDBJ databases">
        <title>FDA dAtabase for Regulatory Grade micrObial Sequences (FDA-ARGOS): Supporting development and validation of Infectious Disease Dx tests.</title>
        <authorList>
            <person name="Duncan R."/>
            <person name="Fisher C."/>
            <person name="Tallon L."/>
            <person name="Sadzewicz L."/>
            <person name="Sengamalay N."/>
            <person name="Ott S."/>
            <person name="Godinez A."/>
            <person name="Nagaraj S."/>
            <person name="Vavikolanu K."/>
            <person name="Vyas G."/>
            <person name="Nadendla S."/>
            <person name="Aluvathingal J."/>
            <person name="Sichtig H."/>
        </authorList>
    </citation>
    <scope>NUCLEOTIDE SEQUENCE [LARGE SCALE GENOMIC DNA]</scope>
    <source>
        <strain evidence="11">FDAARGOS_360</strain>
    </source>
</reference>
<keyword evidence="2" id="KW-0812">Transmembrane</keyword>
<dbReference type="Pfam" id="PF07344">
    <property type="entry name" value="Amastin"/>
    <property type="match status" value="1"/>
</dbReference>
<reference evidence="8" key="3">
    <citation type="submission" date="2011-02" db="EMBL/GenBank/DDBJ databases">
        <title>Whole genome sequencing of Leishmania donovani clinical lines reveals dynamic variation related to drug resistance.</title>
        <authorList>
            <person name="Downing T."/>
            <person name="Imamura H."/>
            <person name="Sanders M."/>
            <person name="Decuypere S."/>
            <person name="Hertz-Fowler C."/>
            <person name="Clark T.G."/>
            <person name="Rijal S."/>
            <person name="Sundar S."/>
            <person name="Quail M.A."/>
            <person name="De Doncker S."/>
            <person name="Maes I."/>
            <person name="Vanaerschot M."/>
            <person name="Stark O."/>
            <person name="Schonian G."/>
            <person name="Dujardin J.C."/>
            <person name="Berriman M."/>
        </authorList>
    </citation>
    <scope>NUCLEOTIDE SEQUENCE [LARGE SCALE GENOMIC DNA]</scope>
    <source>
        <strain evidence="8">BPK282A1</strain>
    </source>
</reference>
<dbReference type="EMBL" id="RHLD01000008">
    <property type="protein sequence ID" value="TPP43419.1"/>
    <property type="molecule type" value="Genomic_DNA"/>
</dbReference>
<accession>E9BLI6</accession>
<reference evidence="6" key="6">
    <citation type="submission" date="2019-02" db="EMBL/GenBank/DDBJ databases">
        <title>FDA dAtabase for Regulatory Grade micrObial Sequences (FDA-ARGOS): Supporting development and validation of Infectious Disease Dx tests.</title>
        <authorList>
            <person name="Duncan R."/>
            <person name="Fisher C."/>
            <person name="Tallon L.J."/>
            <person name="Sadzewicz L."/>
            <person name="Sengamalay N."/>
            <person name="Ott S."/>
            <person name="Godinez A."/>
            <person name="Nagaraj S."/>
            <person name="Nadendla S."/>
            <person name="Sichtig H."/>
        </authorList>
    </citation>
    <scope>NUCLEOTIDE SEQUENCE</scope>
    <source>
        <strain evidence="6">FDAARGOS_360</strain>
        <strain evidence="7">FDAARGOS_361</strain>
    </source>
</reference>
<keyword evidence="2" id="KW-0472">Membrane</keyword>
<accession>A0A3S7X357</accession>
<evidence type="ECO:0000313" key="6">
    <source>
        <dbReference type="EMBL" id="TPP43419.1"/>
    </source>
</evidence>
<name>A0A3S7X357_LEIDO</name>
<dbReference type="Proteomes" id="UP000318821">
    <property type="component" value="Unassembled WGS sequence"/>
</dbReference>
<evidence type="ECO:0000313" key="9">
    <source>
        <dbReference type="Proteomes" id="UP000274082"/>
    </source>
</evidence>
<feature type="compositionally biased region" description="Basic and acidic residues" evidence="1">
    <location>
        <begin position="200"/>
        <end position="210"/>
    </location>
</feature>
<evidence type="ECO:0000313" key="7">
    <source>
        <dbReference type="EMBL" id="TPP45659.1"/>
    </source>
</evidence>
<dbReference type="RefSeq" id="XP_003862806.1">
    <property type="nucleotide sequence ID" value="XM_003862758.1"/>
</dbReference>
<reference evidence="5 8" key="1">
    <citation type="journal article" date="2011" name="Genome Res.">
        <title>Whole genome sequencing of multiple Leishmania donovani clinical isolates provides insights into population structure and mechanisms of drug resistance.</title>
        <authorList>
            <person name="Downing T."/>
            <person name="Imamura H."/>
            <person name="Decuypere S."/>
            <person name="Clark T.G."/>
            <person name="Coombs G.H."/>
            <person name="Cotton J.A."/>
            <person name="Hilley J.D."/>
            <person name="de Doncker S."/>
            <person name="Maes I."/>
            <person name="Mottram J.C."/>
            <person name="Quail M.A."/>
            <person name="Rijal S."/>
            <person name="Sanders M."/>
            <person name="Schonian G."/>
            <person name="Stark O."/>
            <person name="Sundar S."/>
            <person name="Vanaerschot M."/>
            <person name="Hertz-Fowler C."/>
            <person name="Dujardin J.C."/>
            <person name="Berriman M."/>
        </authorList>
    </citation>
    <scope>NUCLEOTIDE SEQUENCE [LARGE SCALE GENOMIC DNA]</scope>
    <source>
        <strain evidence="5 8">BPK282A1</strain>
    </source>
</reference>
<evidence type="ECO:0000256" key="1">
    <source>
        <dbReference type="SAM" id="MobiDB-lite"/>
    </source>
</evidence>
<evidence type="ECO:0000313" key="3">
    <source>
        <dbReference type="EMBL" id="AYU80890.1"/>
    </source>
</evidence>
<dbReference type="PANTHER" id="PTHR33297">
    <property type="entry name" value="AMASTIN-LIKE SURFACE PROTEIN-LIKE PROTEIN-RELATED"/>
    <property type="match status" value="1"/>
</dbReference>
<evidence type="ECO:0000313" key="5">
    <source>
        <dbReference type="EMBL" id="CBZ36114.1"/>
    </source>
</evidence>
<dbReference type="EMBL" id="LR812650">
    <property type="protein sequence ID" value="CAC5432111.1"/>
    <property type="molecule type" value="Genomic_DNA"/>
</dbReference>
<dbReference type="VEuPathDB" id="TriTrypDB:LdCL_300014500"/>
<dbReference type="EMBL" id="RHLC01000011">
    <property type="protein sequence ID" value="TPP45659.1"/>
    <property type="molecule type" value="Genomic_DNA"/>
</dbReference>
<dbReference type="InterPro" id="IPR009944">
    <property type="entry name" value="Amastin"/>
</dbReference>
<dbReference type="VEuPathDB" id="TriTrypDB:LdBPK_300930.1"/>
<feature type="compositionally biased region" description="Polar residues" evidence="1">
    <location>
        <begin position="213"/>
        <end position="222"/>
    </location>
</feature>
<evidence type="ECO:0000313" key="10">
    <source>
        <dbReference type="Proteomes" id="UP000318447"/>
    </source>
</evidence>
<dbReference type="AlphaFoldDB" id="A0A3S7X357"/>
<dbReference type="PANTHER" id="PTHR33297:SF4">
    <property type="entry name" value="AMASTIN"/>
    <property type="match status" value="1"/>
</dbReference>